<dbReference type="GO" id="GO:0032259">
    <property type="term" value="P:methylation"/>
    <property type="evidence" value="ECO:0007669"/>
    <property type="project" value="UniProtKB-KW"/>
</dbReference>
<gene>
    <name evidence="2" type="ORF">AWC05_13575</name>
</gene>
<evidence type="ECO:0000259" key="1">
    <source>
        <dbReference type="Pfam" id="PF13649"/>
    </source>
</evidence>
<evidence type="ECO:0000313" key="2">
    <source>
        <dbReference type="EMBL" id="ORV54911.1"/>
    </source>
</evidence>
<dbReference type="SUPFAM" id="SSF53335">
    <property type="entry name" value="S-adenosyl-L-methionine-dependent methyltransferases"/>
    <property type="match status" value="1"/>
</dbReference>
<evidence type="ECO:0000313" key="3">
    <source>
        <dbReference type="Proteomes" id="UP000193010"/>
    </source>
</evidence>
<dbReference type="Pfam" id="PF13649">
    <property type="entry name" value="Methyltransf_25"/>
    <property type="match status" value="1"/>
</dbReference>
<dbReference type="InterPro" id="IPR041698">
    <property type="entry name" value="Methyltransf_25"/>
</dbReference>
<proteinExistence type="predicted"/>
<dbReference type="CDD" id="cd02440">
    <property type="entry name" value="AdoMet_MTases"/>
    <property type="match status" value="1"/>
</dbReference>
<comment type="caution">
    <text evidence="2">The sequence shown here is derived from an EMBL/GenBank/DDBJ whole genome shotgun (WGS) entry which is preliminary data.</text>
</comment>
<sequence length="352" mass="38972">MDSSPAEPAPAPPQVLKESIVQQLLDAATIGDIAATVDLPAVPGLIDEYLTVCVGLCAKLGRELSDEERARVRRRLRRRLAEAHAASTRSIVRVVFAAFRGRPVQSQITAHPQTLQRYYARWLTRPGPSLFGKRPDARVWTLAHEATDPAAHPVLDIGAGIGRNALALARRGHPVDAVELTQEFADVIRSDAAAQSVDVRVIVGDVFSTMDELRRDYRLILLSEVVSDFVSTQQLRGLFELAGHCLAPGARLVFNTFLADHEHALDQAAREFGQHFHTGVFTQDEIDSAAAGLPFELIADDAVYDYEKAHLPPGAWPPTRWYPDWIGGVNAFPIVREMSPIEMRWLVYRKKP</sequence>
<keyword evidence="3" id="KW-1185">Reference proteome</keyword>
<keyword evidence="2" id="KW-0489">Methyltransferase</keyword>
<protein>
    <submittedName>
        <fullName evidence="2">Methyltransferase type 12</fullName>
    </submittedName>
</protein>
<organism evidence="2 3">
    <name type="scientific">Mycobacterium florentinum</name>
    <dbReference type="NCBI Taxonomy" id="292462"/>
    <lineage>
        <taxon>Bacteria</taxon>
        <taxon>Bacillati</taxon>
        <taxon>Actinomycetota</taxon>
        <taxon>Actinomycetes</taxon>
        <taxon>Mycobacteriales</taxon>
        <taxon>Mycobacteriaceae</taxon>
        <taxon>Mycobacterium</taxon>
        <taxon>Mycobacterium simiae complex</taxon>
    </lineage>
</organism>
<dbReference type="AlphaFoldDB" id="A0A1X1UDP5"/>
<dbReference type="RefSeq" id="WP_085220702.1">
    <property type="nucleotide sequence ID" value="NZ_AP022576.1"/>
</dbReference>
<dbReference type="InterPro" id="IPR029063">
    <property type="entry name" value="SAM-dependent_MTases_sf"/>
</dbReference>
<keyword evidence="2" id="KW-0808">Transferase</keyword>
<feature type="domain" description="Methyltransferase" evidence="1">
    <location>
        <begin position="154"/>
        <end position="249"/>
    </location>
</feature>
<name>A0A1X1UDP5_MYCFL</name>
<dbReference type="STRING" id="292462.AWC05_13575"/>
<dbReference type="Proteomes" id="UP000193010">
    <property type="component" value="Unassembled WGS sequence"/>
</dbReference>
<dbReference type="Gene3D" id="3.40.50.150">
    <property type="entry name" value="Vaccinia Virus protein VP39"/>
    <property type="match status" value="1"/>
</dbReference>
<dbReference type="EMBL" id="LQOV01000007">
    <property type="protein sequence ID" value="ORV54911.1"/>
    <property type="molecule type" value="Genomic_DNA"/>
</dbReference>
<accession>A0A1X1UDP5</accession>
<reference evidence="2 3" key="1">
    <citation type="submission" date="2016-01" db="EMBL/GenBank/DDBJ databases">
        <title>The new phylogeny of the genus Mycobacterium.</title>
        <authorList>
            <person name="Tarcisio F."/>
            <person name="Conor M."/>
            <person name="Antonella G."/>
            <person name="Elisabetta G."/>
            <person name="Giulia F.S."/>
            <person name="Sara T."/>
            <person name="Anna F."/>
            <person name="Clotilde B."/>
            <person name="Roberto B."/>
            <person name="Veronica D.S."/>
            <person name="Fabio R."/>
            <person name="Monica P."/>
            <person name="Olivier J."/>
            <person name="Enrico T."/>
            <person name="Nicola S."/>
        </authorList>
    </citation>
    <scope>NUCLEOTIDE SEQUENCE [LARGE SCALE GENOMIC DNA]</scope>
    <source>
        <strain evidence="2 3">DSM 44852</strain>
    </source>
</reference>
<dbReference type="GO" id="GO:0008168">
    <property type="term" value="F:methyltransferase activity"/>
    <property type="evidence" value="ECO:0007669"/>
    <property type="project" value="UniProtKB-KW"/>
</dbReference>